<sequence length="64" mass="7118">MNVLLIRDLGKLDPTASTKWVLIRCGYQESVFWAAIIRTANREVHAFGQRGDLGCCPKVSLEVA</sequence>
<dbReference type="AlphaFoldDB" id="A0A9W6VGC0"/>
<evidence type="ECO:0000313" key="1">
    <source>
        <dbReference type="EMBL" id="GLY70613.1"/>
    </source>
</evidence>
<dbReference type="EMBL" id="BSTI01000025">
    <property type="protein sequence ID" value="GLY70613.1"/>
    <property type="molecule type" value="Genomic_DNA"/>
</dbReference>
<organism evidence="1 2">
    <name type="scientific">Amycolatopsis taiwanensis</name>
    <dbReference type="NCBI Taxonomy" id="342230"/>
    <lineage>
        <taxon>Bacteria</taxon>
        <taxon>Bacillati</taxon>
        <taxon>Actinomycetota</taxon>
        <taxon>Actinomycetes</taxon>
        <taxon>Pseudonocardiales</taxon>
        <taxon>Pseudonocardiaceae</taxon>
        <taxon>Amycolatopsis</taxon>
    </lineage>
</organism>
<comment type="caution">
    <text evidence="1">The sequence shown here is derived from an EMBL/GenBank/DDBJ whole genome shotgun (WGS) entry which is preliminary data.</text>
</comment>
<keyword evidence="2" id="KW-1185">Reference proteome</keyword>
<evidence type="ECO:0000313" key="2">
    <source>
        <dbReference type="Proteomes" id="UP001165136"/>
    </source>
</evidence>
<gene>
    <name evidence="1" type="ORF">Atai01_72320</name>
</gene>
<name>A0A9W6VGC0_9PSEU</name>
<protein>
    <submittedName>
        <fullName evidence="1">Uncharacterized protein</fullName>
    </submittedName>
</protein>
<accession>A0A9W6VGC0</accession>
<reference evidence="1" key="1">
    <citation type="submission" date="2023-03" db="EMBL/GenBank/DDBJ databases">
        <title>Amycolatopsis taiwanensis NBRC 103393.</title>
        <authorList>
            <person name="Ichikawa N."/>
            <person name="Sato H."/>
            <person name="Tonouchi N."/>
        </authorList>
    </citation>
    <scope>NUCLEOTIDE SEQUENCE</scope>
    <source>
        <strain evidence="1">NBRC 103393</strain>
    </source>
</reference>
<proteinExistence type="predicted"/>
<dbReference type="Proteomes" id="UP001165136">
    <property type="component" value="Unassembled WGS sequence"/>
</dbReference>